<dbReference type="GO" id="GO:0005737">
    <property type="term" value="C:cytoplasm"/>
    <property type="evidence" value="ECO:0007669"/>
    <property type="project" value="UniProtKB-SubCell"/>
</dbReference>
<feature type="transmembrane region" description="Helical" evidence="8">
    <location>
        <begin position="187"/>
        <end position="207"/>
    </location>
</feature>
<feature type="transmembrane region" description="Helical" evidence="8">
    <location>
        <begin position="163"/>
        <end position="180"/>
    </location>
</feature>
<dbReference type="GO" id="GO:0061710">
    <property type="term" value="F:L-threonylcarbamoyladenylate synthase"/>
    <property type="evidence" value="ECO:0007669"/>
    <property type="project" value="UniProtKB-EC"/>
</dbReference>
<dbReference type="InterPro" id="IPR017945">
    <property type="entry name" value="DHBP_synth_RibB-like_a/b_dom"/>
</dbReference>
<comment type="catalytic activity">
    <reaction evidence="7">
        <text>L-threonine + hydrogencarbonate + ATP = L-threonylcarbamoyladenylate + diphosphate + H2O</text>
        <dbReference type="Rhea" id="RHEA:36407"/>
        <dbReference type="ChEBI" id="CHEBI:15377"/>
        <dbReference type="ChEBI" id="CHEBI:17544"/>
        <dbReference type="ChEBI" id="CHEBI:30616"/>
        <dbReference type="ChEBI" id="CHEBI:33019"/>
        <dbReference type="ChEBI" id="CHEBI:57926"/>
        <dbReference type="ChEBI" id="CHEBI:73682"/>
        <dbReference type="EC" id="2.7.7.87"/>
    </reaction>
</comment>
<keyword evidence="8" id="KW-0472">Membrane</keyword>
<feature type="transmembrane region" description="Helical" evidence="8">
    <location>
        <begin position="597"/>
        <end position="617"/>
    </location>
</feature>
<dbReference type="GO" id="GO:0003725">
    <property type="term" value="F:double-stranded RNA binding"/>
    <property type="evidence" value="ECO:0007669"/>
    <property type="project" value="InterPro"/>
</dbReference>
<name>A0A9D3T3F7_MEGAT</name>
<dbReference type="OrthoDB" id="3648309at2759"/>
<feature type="transmembrane region" description="Helical" evidence="8">
    <location>
        <begin position="74"/>
        <end position="94"/>
    </location>
</feature>
<keyword evidence="6" id="KW-0808">Transferase</keyword>
<feature type="transmembrane region" description="Helical" evidence="8">
    <location>
        <begin position="28"/>
        <end position="54"/>
    </location>
</feature>
<evidence type="ECO:0000256" key="1">
    <source>
        <dbReference type="ARBA" id="ARBA00004496"/>
    </source>
</evidence>
<dbReference type="Gene3D" id="3.90.870.10">
    <property type="entry name" value="DHBP synthase"/>
    <property type="match status" value="1"/>
</dbReference>
<comment type="subcellular location">
    <subcellularLocation>
        <location evidence="1">Cytoplasm</location>
    </subcellularLocation>
</comment>
<feature type="transmembrane region" description="Helical" evidence="8">
    <location>
        <begin position="341"/>
        <end position="359"/>
    </location>
</feature>
<evidence type="ECO:0000259" key="9">
    <source>
        <dbReference type="PROSITE" id="PS51163"/>
    </source>
</evidence>
<keyword evidence="8" id="KW-1133">Transmembrane helix</keyword>
<evidence type="ECO:0000256" key="8">
    <source>
        <dbReference type="SAM" id="Phobius"/>
    </source>
</evidence>
<dbReference type="PROSITE" id="PS51163">
    <property type="entry name" value="YRDC"/>
    <property type="match status" value="1"/>
</dbReference>
<dbReference type="GO" id="GO:0006450">
    <property type="term" value="P:regulation of translational fidelity"/>
    <property type="evidence" value="ECO:0007669"/>
    <property type="project" value="TreeGrafter"/>
</dbReference>
<feature type="transmembrane region" description="Helical" evidence="8">
    <location>
        <begin position="410"/>
        <end position="428"/>
    </location>
</feature>
<dbReference type="InterPro" id="IPR006070">
    <property type="entry name" value="Sua5-like_dom"/>
</dbReference>
<evidence type="ECO:0000256" key="6">
    <source>
        <dbReference type="ARBA" id="ARBA00022679"/>
    </source>
</evidence>
<dbReference type="SUPFAM" id="SSF55821">
    <property type="entry name" value="YrdC/RibB"/>
    <property type="match status" value="1"/>
</dbReference>
<evidence type="ECO:0000313" key="11">
    <source>
        <dbReference type="Proteomes" id="UP001046870"/>
    </source>
</evidence>
<dbReference type="Pfam" id="PF01300">
    <property type="entry name" value="Sua5_yciO_yrdC"/>
    <property type="match status" value="1"/>
</dbReference>
<sequence>MRRKTKEEVDFSFIGRLKLHRPAMPTGGFASVFYSEPAVLGLLANVFSAFYVALQNFAHVATGSPAQGLENTLAGVHLILIGGLVQLVAGLLTFRKYDHLAGTTFLAFSALWGSYGATRLVLGSSNTTSAKLPEMDGVIVTVANASTVTISNGTLPDPPVSESAIAGLVAYISVAFIVTFCSATANYVMPVVFGAITVTLALEAIGLRATGALAASGAFQLVITLVGLYGASALLLKGLYQRHILPGFGNALFDVLLLGAAIKPSVRKQVRKGGEEEEKKKNSKYAEPFALGNMADTVAAAILAFHSFGYPASFQIGALWVSFDAAAQLLASYYACLRGDVFHCTKFGLHCAFWLVLSWEEYVGSMTLPDMGLDAGEVAVARLGLPGNWFFLLVSLLPCLLSLSRDRAELMHNLAFTLITIAALPQIPPGSRGPFLGVALCLYAALSLGLSFISLVNSIAEKILIPRGNRLVSTGKMQEALFGLKRCLTPELTPVPAAPASPAQLSARLPDTLFFLCNGLAAFAAMHLSSLSQAQALLALPGVLVPGTLIQLYVARLQVRGGGRFGPTVPFFYSAVWATWSWLRFADPIWQATDPSLHAFTAGAIAFLVINSFIIVIAAYSNAVLLTLTITMEAMLATFLLFTLNRPALPVEVGFLAFFASVCLYGAVASLTNQVFEKNLIPMGPKIVRKKKPKAVMGSSPPCPCPSSEKTSSLKLIASILKSGGVCGIPSDTVYTLAASCEHPSAIQRIYNIKERPMEKPICLTIASLEQLEAVAPPFSPLLWEFMRHVYPGGIGCIVKKGAWLRKLGVGEAYDYVGTKDTIMIRISDLTVTSHLLSMTGPLAITSANPSGQPDSTHHDMVITRLADKLDGVLCDGDSTELVSSTVVICTKIDEGTLSFLREGAVPKAKVLQIFETVKNKMAATQDV</sequence>
<protein>
    <recommendedName>
        <fullName evidence="4">Threonylcarbamoyl-AMP synthase</fullName>
        <ecNumber evidence="3">2.7.7.87</ecNumber>
    </recommendedName>
</protein>
<feature type="transmembrane region" description="Helical" evidence="8">
    <location>
        <begin position="434"/>
        <end position="460"/>
    </location>
</feature>
<evidence type="ECO:0000256" key="2">
    <source>
        <dbReference type="ARBA" id="ARBA00007663"/>
    </source>
</evidence>
<comment type="similarity">
    <text evidence="2">Belongs to the SUA5 family.</text>
</comment>
<evidence type="ECO:0000256" key="4">
    <source>
        <dbReference type="ARBA" id="ARBA00015492"/>
    </source>
</evidence>
<dbReference type="FunFam" id="3.90.870.10:FF:000010">
    <property type="entry name" value="Si:ch211-153b23.4"/>
    <property type="match status" value="1"/>
</dbReference>
<accession>A0A9D3T3F7</accession>
<dbReference type="PANTHER" id="PTHR17490">
    <property type="entry name" value="SUA5"/>
    <property type="match status" value="1"/>
</dbReference>
<dbReference type="InterPro" id="IPR050156">
    <property type="entry name" value="TC-AMP_synthase_SUA5"/>
</dbReference>
<evidence type="ECO:0000313" key="10">
    <source>
        <dbReference type="EMBL" id="KAG7465138.1"/>
    </source>
</evidence>
<feature type="transmembrane region" description="Helical" evidence="8">
    <location>
        <begin position="656"/>
        <end position="676"/>
    </location>
</feature>
<keyword evidence="8" id="KW-0812">Transmembrane</keyword>
<dbReference type="AlphaFoldDB" id="A0A9D3T3F7"/>
<evidence type="ECO:0000256" key="5">
    <source>
        <dbReference type="ARBA" id="ARBA00022490"/>
    </source>
</evidence>
<comment type="caution">
    <text evidence="10">The sequence shown here is derived from an EMBL/GenBank/DDBJ whole genome shotgun (WGS) entry which is preliminary data.</text>
</comment>
<dbReference type="GO" id="GO:0000049">
    <property type="term" value="F:tRNA binding"/>
    <property type="evidence" value="ECO:0007669"/>
    <property type="project" value="TreeGrafter"/>
</dbReference>
<gene>
    <name evidence="10" type="ORF">MATL_G00172910</name>
</gene>
<feature type="domain" description="YrdC-like" evidence="9">
    <location>
        <begin position="711"/>
        <end position="906"/>
    </location>
</feature>
<dbReference type="EMBL" id="JAFDVH010000014">
    <property type="protein sequence ID" value="KAG7465138.1"/>
    <property type="molecule type" value="Genomic_DNA"/>
</dbReference>
<feature type="transmembrane region" description="Helical" evidence="8">
    <location>
        <begin position="567"/>
        <end position="585"/>
    </location>
</feature>
<keyword evidence="5" id="KW-0963">Cytoplasm</keyword>
<dbReference type="Proteomes" id="UP001046870">
    <property type="component" value="Chromosome 14"/>
</dbReference>
<dbReference type="PANTHER" id="PTHR17490:SF14">
    <property type="entry name" value="THREONYLCARBAMOYL-AMP SYNTHASE"/>
    <property type="match status" value="1"/>
</dbReference>
<keyword evidence="11" id="KW-1185">Reference proteome</keyword>
<evidence type="ECO:0000256" key="7">
    <source>
        <dbReference type="ARBA" id="ARBA00048366"/>
    </source>
</evidence>
<proteinExistence type="inferred from homology"/>
<evidence type="ECO:0000256" key="3">
    <source>
        <dbReference type="ARBA" id="ARBA00012584"/>
    </source>
</evidence>
<feature type="transmembrane region" description="Helical" evidence="8">
    <location>
        <begin position="101"/>
        <end position="122"/>
    </location>
</feature>
<feature type="transmembrane region" description="Helical" evidence="8">
    <location>
        <begin position="213"/>
        <end position="236"/>
    </location>
</feature>
<reference evidence="10" key="1">
    <citation type="submission" date="2021-01" db="EMBL/GenBank/DDBJ databases">
        <authorList>
            <person name="Zahm M."/>
            <person name="Roques C."/>
            <person name="Cabau C."/>
            <person name="Klopp C."/>
            <person name="Donnadieu C."/>
            <person name="Jouanno E."/>
            <person name="Lampietro C."/>
            <person name="Louis A."/>
            <person name="Herpin A."/>
            <person name="Echchiki A."/>
            <person name="Berthelot C."/>
            <person name="Parey E."/>
            <person name="Roest-Crollius H."/>
            <person name="Braasch I."/>
            <person name="Postlethwait J."/>
            <person name="Bobe J."/>
            <person name="Montfort J."/>
            <person name="Bouchez O."/>
            <person name="Begum T."/>
            <person name="Mejri S."/>
            <person name="Adams A."/>
            <person name="Chen W.-J."/>
            <person name="Guiguen Y."/>
        </authorList>
    </citation>
    <scope>NUCLEOTIDE SEQUENCE</scope>
    <source>
        <strain evidence="10">YG-15Mar2019-1</strain>
        <tissue evidence="10">Brain</tissue>
    </source>
</reference>
<feature type="transmembrane region" description="Helical" evidence="8">
    <location>
        <begin position="379"/>
        <end position="403"/>
    </location>
</feature>
<dbReference type="EC" id="2.7.7.87" evidence="3"/>
<feature type="transmembrane region" description="Helical" evidence="8">
    <location>
        <begin position="624"/>
        <end position="644"/>
    </location>
</feature>
<organism evidence="10 11">
    <name type="scientific">Megalops atlanticus</name>
    <name type="common">Tarpon</name>
    <name type="synonym">Clupea gigantea</name>
    <dbReference type="NCBI Taxonomy" id="7932"/>
    <lineage>
        <taxon>Eukaryota</taxon>
        <taxon>Metazoa</taxon>
        <taxon>Chordata</taxon>
        <taxon>Craniata</taxon>
        <taxon>Vertebrata</taxon>
        <taxon>Euteleostomi</taxon>
        <taxon>Actinopterygii</taxon>
        <taxon>Neopterygii</taxon>
        <taxon>Teleostei</taxon>
        <taxon>Elopiformes</taxon>
        <taxon>Megalopidae</taxon>
        <taxon>Megalops</taxon>
    </lineage>
</organism>